<dbReference type="SUPFAM" id="SSF111331">
    <property type="entry name" value="NAD kinase/diacylglycerol kinase-like"/>
    <property type="match status" value="1"/>
</dbReference>
<sequence>MPPPVVAFALGSLGFLTPHSFEKYRELLNKVFDAPVEDVLKANDEEKSKLDSGPARSGLSGI</sequence>
<evidence type="ECO:0000313" key="3">
    <source>
        <dbReference type="Proteomes" id="UP000007800"/>
    </source>
</evidence>
<dbReference type="Proteomes" id="UP000007800">
    <property type="component" value="Unassembled WGS sequence"/>
</dbReference>
<dbReference type="EMBL" id="GG674560">
    <property type="protein sequence ID" value="EER14113.1"/>
    <property type="molecule type" value="Genomic_DNA"/>
</dbReference>
<reference evidence="2 3" key="1">
    <citation type="submission" date="2008-07" db="EMBL/GenBank/DDBJ databases">
        <authorList>
            <person name="El-Sayed N."/>
            <person name="Caler E."/>
            <person name="Inman J."/>
            <person name="Amedeo P."/>
            <person name="Hass B."/>
            <person name="Wortman J."/>
        </authorList>
    </citation>
    <scope>NUCLEOTIDE SEQUENCE [LARGE SCALE GENOMIC DNA]</scope>
    <source>
        <strain evidence="3">ATCC 50983 / TXsc</strain>
    </source>
</reference>
<accession>C5KN29</accession>
<evidence type="ECO:0000256" key="1">
    <source>
        <dbReference type="SAM" id="MobiDB-lite"/>
    </source>
</evidence>
<organism evidence="3">
    <name type="scientific">Perkinsus marinus (strain ATCC 50983 / TXsc)</name>
    <dbReference type="NCBI Taxonomy" id="423536"/>
    <lineage>
        <taxon>Eukaryota</taxon>
        <taxon>Sar</taxon>
        <taxon>Alveolata</taxon>
        <taxon>Perkinsozoa</taxon>
        <taxon>Perkinsea</taxon>
        <taxon>Perkinsida</taxon>
        <taxon>Perkinsidae</taxon>
        <taxon>Perkinsus</taxon>
    </lineage>
</organism>
<dbReference type="AlphaFoldDB" id="C5KN29"/>
<gene>
    <name evidence="2" type="ORF">Pmar_PMAR013951</name>
</gene>
<feature type="region of interest" description="Disordered" evidence="1">
    <location>
        <begin position="43"/>
        <end position="62"/>
    </location>
</feature>
<evidence type="ECO:0000313" key="2">
    <source>
        <dbReference type="EMBL" id="EER14113.1"/>
    </source>
</evidence>
<dbReference type="InParanoid" id="C5KN29"/>
<dbReference type="OrthoDB" id="24581at2759"/>
<dbReference type="GeneID" id="9059987"/>
<dbReference type="RefSeq" id="XP_002782318.1">
    <property type="nucleotide sequence ID" value="XM_002782272.1"/>
</dbReference>
<dbReference type="InterPro" id="IPR017438">
    <property type="entry name" value="ATP-NAD_kinase_N"/>
</dbReference>
<dbReference type="Gene3D" id="3.40.50.10330">
    <property type="entry name" value="Probable inorganic polyphosphate/atp-NAD kinase, domain 1"/>
    <property type="match status" value="1"/>
</dbReference>
<name>C5KN29_PERM5</name>
<dbReference type="InterPro" id="IPR016064">
    <property type="entry name" value="NAD/diacylglycerol_kinase_sf"/>
</dbReference>
<protein>
    <submittedName>
        <fullName evidence="2">Uncharacterized protein</fullName>
    </submittedName>
</protein>
<keyword evidence="3" id="KW-1185">Reference proteome</keyword>
<proteinExistence type="predicted"/>